<organism evidence="5 6">
    <name type="scientific">Azospirillum baldaniorum</name>
    <dbReference type="NCBI Taxonomy" id="1064539"/>
    <lineage>
        <taxon>Bacteria</taxon>
        <taxon>Pseudomonadati</taxon>
        <taxon>Pseudomonadota</taxon>
        <taxon>Alphaproteobacteria</taxon>
        <taxon>Rhodospirillales</taxon>
        <taxon>Azospirillaceae</taxon>
        <taxon>Azospirillum</taxon>
    </lineage>
</organism>
<keyword evidence="6" id="KW-1185">Reference proteome</keyword>
<dbReference type="InterPro" id="IPR001680">
    <property type="entry name" value="WD40_rpt"/>
</dbReference>
<geneLocation type="plasmid" evidence="5 6">
    <name>AZOBR_p1</name>
</geneLocation>
<dbReference type="InterPro" id="IPR036322">
    <property type="entry name" value="WD40_repeat_dom_sf"/>
</dbReference>
<sequence length="87" mass="9740">MLEGHSNDVLAATFSSEGRRIATVSSDNTLRLWDVFPDLDELSALVRSRLTRCLSIAQRERFGLSVEDRSRPRDLIPAPDAQGRCPQ</sequence>
<dbReference type="KEGG" id="abs:AZOBR_p170058"/>
<evidence type="ECO:0000256" key="2">
    <source>
        <dbReference type="ARBA" id="ARBA00022737"/>
    </source>
</evidence>
<keyword evidence="2" id="KW-0677">Repeat</keyword>
<feature type="region of interest" description="Disordered" evidence="4">
    <location>
        <begin position="68"/>
        <end position="87"/>
    </location>
</feature>
<keyword evidence="1 3" id="KW-0853">WD repeat</keyword>
<feature type="repeat" description="WD" evidence="3">
    <location>
        <begin position="2"/>
        <end position="35"/>
    </location>
</feature>
<evidence type="ECO:0000313" key="6">
    <source>
        <dbReference type="Proteomes" id="UP000007319"/>
    </source>
</evidence>
<dbReference type="EMBL" id="HE577328">
    <property type="protein sequence ID" value="CCD00302.1"/>
    <property type="molecule type" value="Genomic_DNA"/>
</dbReference>
<dbReference type="AlphaFoldDB" id="A0A9P1JV04"/>
<gene>
    <name evidence="5" type="ORF">AZOBR_p170058</name>
</gene>
<dbReference type="InterPro" id="IPR015943">
    <property type="entry name" value="WD40/YVTN_repeat-like_dom_sf"/>
</dbReference>
<evidence type="ECO:0000313" key="5">
    <source>
        <dbReference type="EMBL" id="CCD00302.1"/>
    </source>
</evidence>
<dbReference type="SUPFAM" id="SSF50978">
    <property type="entry name" value="WD40 repeat-like"/>
    <property type="match status" value="1"/>
</dbReference>
<dbReference type="Pfam" id="PF00400">
    <property type="entry name" value="WD40"/>
    <property type="match status" value="1"/>
</dbReference>
<evidence type="ECO:0000256" key="4">
    <source>
        <dbReference type="SAM" id="MobiDB-lite"/>
    </source>
</evidence>
<accession>A0A9P1JV04</accession>
<name>A0A9P1JV04_9PROT</name>
<proteinExistence type="predicted"/>
<reference evidence="5 6" key="1">
    <citation type="journal article" date="2011" name="PLoS Genet.">
        <title>Azospirillum genomes reveal transition of bacteria from aquatic to terrestrial environments.</title>
        <authorList>
            <person name="Wisniewski-Dye F."/>
            <person name="Borziak K."/>
            <person name="Khalsa-Moyers G."/>
            <person name="Alexandre G."/>
            <person name="Sukharnikov L.O."/>
            <person name="Wuichet K."/>
            <person name="Hurst G.B."/>
            <person name="McDonald W.H."/>
            <person name="Robertson J.S."/>
            <person name="Barbe V."/>
            <person name="Calteau A."/>
            <person name="Rouy Z."/>
            <person name="Mangenot S."/>
            <person name="Prigent-Combaret C."/>
            <person name="Normand P."/>
            <person name="Boyer M."/>
            <person name="Siguier P."/>
            <person name="Dessaux Y."/>
            <person name="Elmerich C."/>
            <person name="Condemine G."/>
            <person name="Krishnen G."/>
            <person name="Kennedy I."/>
            <person name="Paterson A.H."/>
            <person name="Gonzalez V."/>
            <person name="Mavingui P."/>
            <person name="Zhulin I.B."/>
        </authorList>
    </citation>
    <scope>NUCLEOTIDE SEQUENCE [LARGE SCALE GENOMIC DNA]</scope>
    <source>
        <strain evidence="5 6">Sp245</strain>
    </source>
</reference>
<protein>
    <submittedName>
        <fullName evidence="5">Uncharacterized protein</fullName>
    </submittedName>
</protein>
<keyword evidence="5" id="KW-0614">Plasmid</keyword>
<dbReference type="Gene3D" id="2.130.10.10">
    <property type="entry name" value="YVTN repeat-like/Quinoprotein amine dehydrogenase"/>
    <property type="match status" value="1"/>
</dbReference>
<dbReference type="InterPro" id="IPR019775">
    <property type="entry name" value="WD40_repeat_CS"/>
</dbReference>
<dbReference type="Proteomes" id="UP000007319">
    <property type="component" value="Plasmid AZOBR_p1"/>
</dbReference>
<evidence type="ECO:0000256" key="3">
    <source>
        <dbReference type="PROSITE-ProRule" id="PRU00221"/>
    </source>
</evidence>
<dbReference type="PROSITE" id="PS50082">
    <property type="entry name" value="WD_REPEATS_2"/>
    <property type="match status" value="1"/>
</dbReference>
<dbReference type="PROSITE" id="PS00678">
    <property type="entry name" value="WD_REPEATS_1"/>
    <property type="match status" value="1"/>
</dbReference>
<evidence type="ECO:0000256" key="1">
    <source>
        <dbReference type="ARBA" id="ARBA00022574"/>
    </source>
</evidence>
<dbReference type="SMART" id="SM00320">
    <property type="entry name" value="WD40"/>
    <property type="match status" value="1"/>
</dbReference>
<dbReference type="PROSITE" id="PS50294">
    <property type="entry name" value="WD_REPEATS_REGION"/>
    <property type="match status" value="1"/>
</dbReference>